<keyword evidence="11" id="KW-1185">Reference proteome</keyword>
<comment type="subcellular location">
    <subcellularLocation>
        <location evidence="1">Cell outer membrane</location>
        <topology evidence="1">Multi-pass membrane protein</topology>
    </subcellularLocation>
</comment>
<feature type="chain" id="PRO_5046133405" evidence="9">
    <location>
        <begin position="16"/>
        <end position="895"/>
    </location>
</feature>
<accession>A0ABY7HE96</accession>
<protein>
    <submittedName>
        <fullName evidence="10">Uncharacterized protein</fullName>
    </submittedName>
</protein>
<dbReference type="Proteomes" id="UP001164459">
    <property type="component" value="Chromosome"/>
</dbReference>
<keyword evidence="2" id="KW-0813">Transport</keyword>
<evidence type="ECO:0000256" key="6">
    <source>
        <dbReference type="ARBA" id="ARBA00023136"/>
    </source>
</evidence>
<feature type="signal peptide" evidence="9">
    <location>
        <begin position="1"/>
        <end position="15"/>
    </location>
</feature>
<evidence type="ECO:0000313" key="10">
    <source>
        <dbReference type="EMBL" id="WAS97516.1"/>
    </source>
</evidence>
<feature type="region of interest" description="Disordered" evidence="8">
    <location>
        <begin position="30"/>
        <end position="159"/>
    </location>
</feature>
<feature type="compositionally biased region" description="Pro residues" evidence="8">
    <location>
        <begin position="44"/>
        <end position="56"/>
    </location>
</feature>
<evidence type="ECO:0000256" key="1">
    <source>
        <dbReference type="ARBA" id="ARBA00004571"/>
    </source>
</evidence>
<evidence type="ECO:0000256" key="8">
    <source>
        <dbReference type="SAM" id="MobiDB-lite"/>
    </source>
</evidence>
<evidence type="ECO:0000256" key="2">
    <source>
        <dbReference type="ARBA" id="ARBA00022448"/>
    </source>
</evidence>
<gene>
    <name evidence="10" type="ORF">O0S08_15330</name>
</gene>
<dbReference type="RefSeq" id="WP_269039887.1">
    <property type="nucleotide sequence ID" value="NZ_CP114040.1"/>
</dbReference>
<name>A0ABY7HE96_9BACT</name>
<feature type="compositionally biased region" description="Low complexity" evidence="8">
    <location>
        <begin position="90"/>
        <end position="111"/>
    </location>
</feature>
<dbReference type="PANTHER" id="PTHR30069:SF29">
    <property type="entry name" value="HEMOGLOBIN AND HEMOGLOBIN-HAPTOGLOBIN-BINDING PROTEIN 1-RELATED"/>
    <property type="match status" value="1"/>
</dbReference>
<evidence type="ECO:0000256" key="7">
    <source>
        <dbReference type="ARBA" id="ARBA00023237"/>
    </source>
</evidence>
<reference evidence="10" key="1">
    <citation type="submission" date="2022-11" db="EMBL/GenBank/DDBJ databases">
        <title>Minimal conservation of predation-associated metabolite biosynthetic gene clusters underscores biosynthetic potential of Myxococcota including descriptions for ten novel species: Archangium lansinium sp. nov., Myxococcus landrumus sp. nov., Nannocystis bai.</title>
        <authorList>
            <person name="Ahearne A."/>
            <person name="Stevens C."/>
            <person name="Dowd S."/>
        </authorList>
    </citation>
    <scope>NUCLEOTIDE SEQUENCE</scope>
    <source>
        <strain evidence="10">Fl3</strain>
    </source>
</reference>
<dbReference type="Gene3D" id="2.40.170.20">
    <property type="entry name" value="TonB-dependent receptor, beta-barrel domain"/>
    <property type="match status" value="1"/>
</dbReference>
<dbReference type="InterPro" id="IPR039426">
    <property type="entry name" value="TonB-dep_rcpt-like"/>
</dbReference>
<dbReference type="EMBL" id="CP114040">
    <property type="protein sequence ID" value="WAS97516.1"/>
    <property type="molecule type" value="Genomic_DNA"/>
</dbReference>
<evidence type="ECO:0000256" key="4">
    <source>
        <dbReference type="ARBA" id="ARBA00022692"/>
    </source>
</evidence>
<organism evidence="10 11">
    <name type="scientific">Nannocystis punicea</name>
    <dbReference type="NCBI Taxonomy" id="2995304"/>
    <lineage>
        <taxon>Bacteria</taxon>
        <taxon>Pseudomonadati</taxon>
        <taxon>Myxococcota</taxon>
        <taxon>Polyangia</taxon>
        <taxon>Nannocystales</taxon>
        <taxon>Nannocystaceae</taxon>
        <taxon>Nannocystis</taxon>
    </lineage>
</organism>
<evidence type="ECO:0000256" key="5">
    <source>
        <dbReference type="ARBA" id="ARBA00022729"/>
    </source>
</evidence>
<dbReference type="InterPro" id="IPR036942">
    <property type="entry name" value="Beta-barrel_TonB_sf"/>
</dbReference>
<dbReference type="SUPFAM" id="SSF56935">
    <property type="entry name" value="Porins"/>
    <property type="match status" value="1"/>
</dbReference>
<feature type="compositionally biased region" description="Low complexity" evidence="8">
    <location>
        <begin position="30"/>
        <end position="42"/>
    </location>
</feature>
<sequence length="895" mass="96354">MIALGLLLAVAPAVARSPVPSIHDAELAATPPASVAARPVPSNIQPPPAPSRPGPVPSNIRQQGPSPPVPSNIRQQAPPAPVPSNIHHQAPASPVSSSAPPAPGAAVTAHARQLRPPSAAPSPPSSSSSEPRDRDTASARPVPSDSRLEARGTLRSAGERQPLVGARVFARARRGPAWTRAAVTGEDGGFVLADLPTLDFELVVVAAGHERLEQPTPAGFWRRRRLPVIYLQPAGAGRYRTIVAQERAPKPSPFSVQLAPDEIAALPGSQGDPLRALQNLPGSARVPGGLGLLVFRGAAPNQSQVFLGEHPVPRAFHIPGLASIVPAGTLSGLQYVPSNFAANYGNATGGIVVLTPRVGRRDGVHGHAKLDLISAGALVEGPVGRGSFMIAAQRGYLDLALRAVGQLAFNHDYLRPKYSDYQVVFDHPVGPGASLTVRLLGASDVIRFDSYRGGVALSAGFHRLDLVYKKRHGPWDFLLSPALRLDSSGIETAELLRRRTDVVGLLRAEATTRPSRRFQLTFGADAQLDRHRTRTHAELPQGVLTPEGVVDSFDEVTRGLTTTTGAYVSPLLTAGRFTFSPGLRASLFTGIGGARFSIDPRLLARWAPHPRVALQLAAGRYSQPSFFAVENFPGVTSFSALDALGLDNQIVLPGALRYLDPRIDAAPRSRLGLLQAVQLSANLHLRLTAGLGLDITGFWRRDHNRRPDLVTRLGQPLADSGAVVHGLEVMLRHDLTRRLFGWVAYTLMLARTGTFDAHDRLTLRAPNDFDQRHNLVAVLGVKLPRRWQLAGRFRLVTGLPFTPVVGGVKPEGAFSYTEPIYGPYNSARMPVFHQLDVRVDKTWIRSRSIVSVYLDVQNIYNRQNAEGLWYLTDYSGTQTVVGVPILPVFGVRLEY</sequence>
<proteinExistence type="predicted"/>
<keyword evidence="6" id="KW-0472">Membrane</keyword>
<keyword evidence="7" id="KW-0998">Cell outer membrane</keyword>
<dbReference type="PANTHER" id="PTHR30069">
    <property type="entry name" value="TONB-DEPENDENT OUTER MEMBRANE RECEPTOR"/>
    <property type="match status" value="1"/>
</dbReference>
<keyword evidence="5 9" id="KW-0732">Signal</keyword>
<keyword evidence="3" id="KW-1134">Transmembrane beta strand</keyword>
<evidence type="ECO:0000256" key="3">
    <source>
        <dbReference type="ARBA" id="ARBA00022452"/>
    </source>
</evidence>
<evidence type="ECO:0000256" key="9">
    <source>
        <dbReference type="SAM" id="SignalP"/>
    </source>
</evidence>
<keyword evidence="4" id="KW-0812">Transmembrane</keyword>
<evidence type="ECO:0000313" key="11">
    <source>
        <dbReference type="Proteomes" id="UP001164459"/>
    </source>
</evidence>